<keyword evidence="7 8" id="KW-0472">Membrane</keyword>
<dbReference type="EMBL" id="JABEMB010000026">
    <property type="protein sequence ID" value="NNH04902.1"/>
    <property type="molecule type" value="Genomic_DNA"/>
</dbReference>
<evidence type="ECO:0000313" key="9">
    <source>
        <dbReference type="EMBL" id="NNH04902.1"/>
    </source>
</evidence>
<dbReference type="PANTHER" id="PTHR21716">
    <property type="entry name" value="TRANSMEMBRANE PROTEIN"/>
    <property type="match status" value="1"/>
</dbReference>
<dbReference type="PANTHER" id="PTHR21716:SF53">
    <property type="entry name" value="PERMEASE PERM-RELATED"/>
    <property type="match status" value="1"/>
</dbReference>
<feature type="transmembrane region" description="Helical" evidence="8">
    <location>
        <begin position="91"/>
        <end position="109"/>
    </location>
</feature>
<evidence type="ECO:0000256" key="3">
    <source>
        <dbReference type="ARBA" id="ARBA00022448"/>
    </source>
</evidence>
<dbReference type="RefSeq" id="WP_167036998.1">
    <property type="nucleotide sequence ID" value="NZ_BAAANA010000001.1"/>
</dbReference>
<keyword evidence="3" id="KW-0813">Transport</keyword>
<evidence type="ECO:0000256" key="8">
    <source>
        <dbReference type="SAM" id="Phobius"/>
    </source>
</evidence>
<evidence type="ECO:0000313" key="10">
    <source>
        <dbReference type="Proteomes" id="UP000543598"/>
    </source>
</evidence>
<feature type="transmembrane region" description="Helical" evidence="8">
    <location>
        <begin position="65"/>
        <end position="85"/>
    </location>
</feature>
<evidence type="ECO:0000256" key="4">
    <source>
        <dbReference type="ARBA" id="ARBA00022475"/>
    </source>
</evidence>
<feature type="transmembrane region" description="Helical" evidence="8">
    <location>
        <begin position="293"/>
        <end position="315"/>
    </location>
</feature>
<comment type="similarity">
    <text evidence="2">Belongs to the autoinducer-2 exporter (AI-2E) (TC 2.A.86) family.</text>
</comment>
<dbReference type="InterPro" id="IPR002549">
    <property type="entry name" value="AI-2E-like"/>
</dbReference>
<comment type="subcellular location">
    <subcellularLocation>
        <location evidence="1">Cell membrane</location>
        <topology evidence="1">Multi-pass membrane protein</topology>
    </subcellularLocation>
</comment>
<evidence type="ECO:0000256" key="2">
    <source>
        <dbReference type="ARBA" id="ARBA00009773"/>
    </source>
</evidence>
<feature type="transmembrane region" description="Helical" evidence="8">
    <location>
        <begin position="121"/>
        <end position="142"/>
    </location>
</feature>
<feature type="transmembrane region" description="Helical" evidence="8">
    <location>
        <begin position="322"/>
        <end position="342"/>
    </location>
</feature>
<name>A0A7Y2Q1Z7_9MICO</name>
<comment type="caution">
    <text evidence="9">The sequence shown here is derived from an EMBL/GenBank/DDBJ whole genome shotgun (WGS) entry which is preliminary data.</text>
</comment>
<keyword evidence="6 8" id="KW-1133">Transmembrane helix</keyword>
<dbReference type="Pfam" id="PF01594">
    <property type="entry name" value="AI-2E_transport"/>
    <property type="match status" value="1"/>
</dbReference>
<accession>A0A7Y2Q1Z7</accession>
<evidence type="ECO:0000256" key="7">
    <source>
        <dbReference type="ARBA" id="ARBA00023136"/>
    </source>
</evidence>
<evidence type="ECO:0000256" key="5">
    <source>
        <dbReference type="ARBA" id="ARBA00022692"/>
    </source>
</evidence>
<feature type="transmembrane region" description="Helical" evidence="8">
    <location>
        <begin position="362"/>
        <end position="393"/>
    </location>
</feature>
<keyword evidence="4" id="KW-1003">Cell membrane</keyword>
<feature type="transmembrane region" description="Helical" evidence="8">
    <location>
        <begin position="211"/>
        <end position="232"/>
    </location>
</feature>
<feature type="transmembrane region" description="Helical" evidence="8">
    <location>
        <begin position="264"/>
        <end position="287"/>
    </location>
</feature>
<proteinExistence type="inferred from homology"/>
<gene>
    <name evidence="9" type="ORF">HLA99_13700</name>
</gene>
<organism evidence="9 10">
    <name type="scientific">Microbacterium ulmi</name>
    <dbReference type="NCBI Taxonomy" id="179095"/>
    <lineage>
        <taxon>Bacteria</taxon>
        <taxon>Bacillati</taxon>
        <taxon>Actinomycetota</taxon>
        <taxon>Actinomycetes</taxon>
        <taxon>Micrococcales</taxon>
        <taxon>Microbacteriaceae</taxon>
        <taxon>Microbacterium</taxon>
    </lineage>
</organism>
<dbReference type="GO" id="GO:0005886">
    <property type="term" value="C:plasma membrane"/>
    <property type="evidence" value="ECO:0007669"/>
    <property type="project" value="UniProtKB-SubCell"/>
</dbReference>
<protein>
    <submittedName>
        <fullName evidence="9">AI-2E family transporter</fullName>
    </submittedName>
</protein>
<evidence type="ECO:0000256" key="1">
    <source>
        <dbReference type="ARBA" id="ARBA00004651"/>
    </source>
</evidence>
<reference evidence="9 10" key="1">
    <citation type="submission" date="2020-05" db="EMBL/GenBank/DDBJ databases">
        <title>MicrobeNet Type strains.</title>
        <authorList>
            <person name="Nicholson A.C."/>
        </authorList>
    </citation>
    <scope>NUCLEOTIDE SEQUENCE [LARGE SCALE GENOMIC DNA]</scope>
    <source>
        <strain evidence="9 10">JCM 14282</strain>
    </source>
</reference>
<dbReference type="AlphaFoldDB" id="A0A7Y2Q1Z7"/>
<keyword evidence="10" id="KW-1185">Reference proteome</keyword>
<dbReference type="Proteomes" id="UP000543598">
    <property type="component" value="Unassembled WGS sequence"/>
</dbReference>
<keyword evidence="5 8" id="KW-0812">Transmembrane</keyword>
<evidence type="ECO:0000256" key="6">
    <source>
        <dbReference type="ARBA" id="ARBA00022989"/>
    </source>
</evidence>
<sequence length="405" mass="43058">MTTSNESPDPLRRDARAALAADATAGTDAATGDAWHVDPAPDEVAAPAGEAPASHTMWANVNHPFALGLFLTLGGLVAFALGVAFTNLSTVVIYIVFALFAALGLDPVVRWLEARGVKRAWGIVIVYTAFAVVLVAVLWLIIPTVVRQIAQFITDLPQMIADFEQTAFYGWLEGMLGDPIELLLHEIQQFFSNPANIAAIGGGFLQVGATIATTISGLIIILVLSLYFLASLPIMKQSFNRLAPARTRAKVAGMTDQITDSIGGYLMGMVILAFCNSIVTLILFLALRLPFPPLMAVVAFSLTLIPLVGSVLFWIVASVVALFANPLSALIFAILYLIYMQLEAYVLTPRVMNRTISVPGALVVIGALVGGTLLGLLGALVAIPVTASILLIIKQVVIPRQDAKV</sequence>